<dbReference type="AlphaFoldDB" id="F8E945"/>
<dbReference type="GO" id="GO:0051607">
    <property type="term" value="P:defense response to virus"/>
    <property type="evidence" value="ECO:0007669"/>
    <property type="project" value="UniProtKB-KW"/>
</dbReference>
<dbReference type="NCBIfam" id="TIGR01881">
    <property type="entry name" value="cas_Cmr5"/>
    <property type="match status" value="1"/>
</dbReference>
<accession>F8E945</accession>
<sequence>MRTLGQKRAEYALEKVLTISCDKKDFKSLSSGVPSMILQNGFGQTMAFLVAKGTDKDMKIKENDKHIVMFRIIKEWLIKELSTVGFNKNNNEKEFIKEISQLSQMDYLTAQKETLALLEWVKRYANAWFSGEESKNDTGS</sequence>
<dbReference type="eggNOG" id="COG3337">
    <property type="taxonomic scope" value="Bacteria"/>
</dbReference>
<proteinExistence type="inferred from homology"/>
<dbReference type="STRING" id="717231.Flexsi_1597"/>
<evidence type="ECO:0000256" key="1">
    <source>
        <dbReference type="ARBA" id="ARBA00004496"/>
    </source>
</evidence>
<dbReference type="RefSeq" id="WP_013886726.1">
    <property type="nucleotide sequence ID" value="NC_015672.1"/>
</dbReference>
<protein>
    <recommendedName>
        <fullName evidence="5">CRISPR type III-B/RAMP module-associated protein Cmr5</fullName>
    </recommendedName>
</protein>
<evidence type="ECO:0000256" key="4">
    <source>
        <dbReference type="ARBA" id="ARBA00023118"/>
    </source>
</evidence>
<dbReference type="OrthoDB" id="9795385at2"/>
<reference evidence="7" key="2">
    <citation type="submission" date="2011-06" db="EMBL/GenBank/DDBJ databases">
        <title>The complete genome of Flexistipes sinusarabici DSM 4947.</title>
        <authorList>
            <person name="Lucas S."/>
            <person name="Han J."/>
            <person name="Lapidus A."/>
            <person name="Bruce D."/>
            <person name="Goodwin L."/>
            <person name="Pitluck S."/>
            <person name="Peters L."/>
            <person name="Kyrpides N."/>
            <person name="Mavromatis K."/>
            <person name="Ivanova N."/>
            <person name="Mikhailova N."/>
            <person name="Chertkov O."/>
            <person name="Detter J.C."/>
            <person name="Tapia R."/>
            <person name="Han C."/>
            <person name="Land M."/>
            <person name="Hauser L."/>
            <person name="Markowitz V."/>
            <person name="Cheng J.-F."/>
            <person name="Hugenholtz P."/>
            <person name="Woyke T."/>
            <person name="Wu D."/>
            <person name="Spring S."/>
            <person name="Schroeder M."/>
            <person name="Brambilla E."/>
            <person name="Klenk H.-P."/>
            <person name="Eisen J.A."/>
        </authorList>
    </citation>
    <scope>NUCLEOTIDE SEQUENCE [LARGE SCALE GENOMIC DNA]</scope>
    <source>
        <strain evidence="7">DSM 4947 / MAS 10</strain>
    </source>
</reference>
<comment type="similarity">
    <text evidence="2">Belongs to the CRISPR system Cmr5 family.</text>
</comment>
<evidence type="ECO:0000313" key="7">
    <source>
        <dbReference type="Proteomes" id="UP000006621"/>
    </source>
</evidence>
<dbReference type="HOGENOM" id="CLU_120836_1_0_0"/>
<dbReference type="Pfam" id="PF09701">
    <property type="entry name" value="Cas_Cmr5"/>
    <property type="match status" value="1"/>
</dbReference>
<dbReference type="SUPFAM" id="SSF158568">
    <property type="entry name" value="AF1862-like"/>
    <property type="match status" value="1"/>
</dbReference>
<evidence type="ECO:0000256" key="2">
    <source>
        <dbReference type="ARBA" id="ARBA00006161"/>
    </source>
</evidence>
<evidence type="ECO:0000256" key="5">
    <source>
        <dbReference type="ARBA" id="ARBA00030001"/>
    </source>
</evidence>
<dbReference type="Gene3D" id="1.10.520.30">
    <property type="entry name" value="AF1862-like domain"/>
    <property type="match status" value="1"/>
</dbReference>
<keyword evidence="4" id="KW-0051">Antiviral defense</keyword>
<dbReference type="GO" id="GO:0005737">
    <property type="term" value="C:cytoplasm"/>
    <property type="evidence" value="ECO:0007669"/>
    <property type="project" value="UniProtKB-SubCell"/>
</dbReference>
<keyword evidence="3" id="KW-0963">Cytoplasm</keyword>
<dbReference type="Proteomes" id="UP000006621">
    <property type="component" value="Chromosome"/>
</dbReference>
<dbReference type="EMBL" id="CP002858">
    <property type="protein sequence ID" value="AEI15247.1"/>
    <property type="molecule type" value="Genomic_DNA"/>
</dbReference>
<dbReference type="InterPro" id="IPR023101">
    <property type="entry name" value="AF1862-like_dom_sf"/>
</dbReference>
<evidence type="ECO:0000313" key="6">
    <source>
        <dbReference type="EMBL" id="AEI15247.1"/>
    </source>
</evidence>
<dbReference type="CDD" id="cd09749">
    <property type="entry name" value="Cmr5_III-B"/>
    <property type="match status" value="1"/>
</dbReference>
<organism evidence="6 7">
    <name type="scientific">Flexistipes sinusarabici (strain ATCC 49648 / DSM 4947 / MAS 10)</name>
    <dbReference type="NCBI Taxonomy" id="717231"/>
    <lineage>
        <taxon>Bacteria</taxon>
        <taxon>Pseudomonadati</taxon>
        <taxon>Deferribacterota</taxon>
        <taxon>Deferribacteres</taxon>
        <taxon>Deferribacterales</taxon>
        <taxon>Flexistipitaceae</taxon>
        <taxon>Flexistipes</taxon>
    </lineage>
</organism>
<gene>
    <name evidence="6" type="ordered locus">Flexsi_1597</name>
</gene>
<dbReference type="KEGG" id="fsi:Flexsi_1597"/>
<dbReference type="InterPro" id="IPR010160">
    <property type="entry name" value="CRISPR-assoc_prot_Cmr5"/>
</dbReference>
<reference evidence="6 7" key="1">
    <citation type="journal article" date="2011" name="Stand. Genomic Sci.">
        <title>Genome sequence of the moderately thermophilic halophile Flexistipes sinusarabici strain (MAS10).</title>
        <authorList>
            <person name="Lapidus A."/>
            <person name="Chertkov O."/>
            <person name="Nolan M."/>
            <person name="Lucas S."/>
            <person name="Hammon N."/>
            <person name="Deshpande S."/>
            <person name="Cheng J.F."/>
            <person name="Tapia R."/>
            <person name="Han C."/>
            <person name="Goodwin L."/>
            <person name="Pitluck S."/>
            <person name="Liolios K."/>
            <person name="Pagani I."/>
            <person name="Ivanova N."/>
            <person name="Huntemann M."/>
            <person name="Mavromatis K."/>
            <person name="Mikhailova N."/>
            <person name="Pati A."/>
            <person name="Chen A."/>
            <person name="Palaniappan K."/>
            <person name="Land M."/>
            <person name="Hauser L."/>
            <person name="Brambilla E.M."/>
            <person name="Rohde M."/>
            <person name="Abt B."/>
            <person name="Spring S."/>
            <person name="Goker M."/>
            <person name="Bristow J."/>
            <person name="Eisen J.A."/>
            <person name="Markowitz V."/>
            <person name="Hugenholtz P."/>
            <person name="Kyrpides N.C."/>
            <person name="Klenk H.P."/>
            <person name="Woyke T."/>
        </authorList>
    </citation>
    <scope>NUCLEOTIDE SEQUENCE [LARGE SCALE GENOMIC DNA]</scope>
    <source>
        <strain evidence="7">DSM 4947 / MAS 10</strain>
    </source>
</reference>
<comment type="subcellular location">
    <subcellularLocation>
        <location evidence="1">Cytoplasm</location>
    </subcellularLocation>
</comment>
<evidence type="ECO:0000256" key="3">
    <source>
        <dbReference type="ARBA" id="ARBA00022490"/>
    </source>
</evidence>
<name>F8E945_FLESM</name>
<keyword evidence="7" id="KW-1185">Reference proteome</keyword>